<evidence type="ECO:0000313" key="2">
    <source>
        <dbReference type="EMBL" id="JAT71061.1"/>
    </source>
</evidence>
<reference evidence="2" key="1">
    <citation type="submission" date="2015-08" db="EMBL/GenBank/DDBJ databases">
        <authorList>
            <person name="Babu N.S."/>
            <person name="Beckwith C.J."/>
            <person name="Beseler K.G."/>
            <person name="Brison A."/>
            <person name="Carone J.V."/>
            <person name="Caskin T.P."/>
            <person name="Diamond M."/>
            <person name="Durham M.E."/>
            <person name="Foxe J.M."/>
            <person name="Go M."/>
            <person name="Henderson B.A."/>
            <person name="Jones I.B."/>
            <person name="McGettigan J.A."/>
            <person name="Micheletti S.J."/>
            <person name="Nasrallah M.E."/>
            <person name="Ortiz D."/>
            <person name="Piller C.R."/>
            <person name="Privatt S.R."/>
            <person name="Schneider S.L."/>
            <person name="Sharp S."/>
            <person name="Smith T.C."/>
            <person name="Stanton J.D."/>
            <person name="Ullery H.E."/>
            <person name="Wilson R.J."/>
            <person name="Serrano M.G."/>
            <person name="Buck G."/>
            <person name="Lee V."/>
            <person name="Wang Y."/>
            <person name="Carvalho R."/>
            <person name="Voegtly L."/>
            <person name="Shi R."/>
            <person name="Duckworth R."/>
            <person name="Johnson A."/>
            <person name="Loviza R."/>
            <person name="Walstead R."/>
            <person name="Shah Z."/>
            <person name="Kiflezghi M."/>
            <person name="Wade K."/>
            <person name="Ball S.L."/>
            <person name="Bradley K.W."/>
            <person name="Asai D.J."/>
            <person name="Bowman C.A."/>
            <person name="Russell D.A."/>
            <person name="Pope W.H."/>
            <person name="Jacobs-Sera D."/>
            <person name="Hendrix R.W."/>
            <person name="Hatfull G.F."/>
        </authorList>
    </citation>
    <scope>NUCLEOTIDE SEQUENCE</scope>
</reference>
<evidence type="ECO:0000256" key="1">
    <source>
        <dbReference type="SAM" id="MobiDB-lite"/>
    </source>
</evidence>
<feature type="region of interest" description="Disordered" evidence="1">
    <location>
        <begin position="819"/>
        <end position="852"/>
    </location>
</feature>
<feature type="compositionally biased region" description="Pro residues" evidence="1">
    <location>
        <begin position="778"/>
        <end position="796"/>
    </location>
</feature>
<feature type="region of interest" description="Disordered" evidence="1">
    <location>
        <begin position="772"/>
        <end position="801"/>
    </location>
</feature>
<dbReference type="AlphaFoldDB" id="A0A1D1ZW38"/>
<organism evidence="2">
    <name type="scientific">Auxenochlorella protothecoides</name>
    <name type="common">Green microalga</name>
    <name type="synonym">Chlorella protothecoides</name>
    <dbReference type="NCBI Taxonomy" id="3075"/>
    <lineage>
        <taxon>Eukaryota</taxon>
        <taxon>Viridiplantae</taxon>
        <taxon>Chlorophyta</taxon>
        <taxon>core chlorophytes</taxon>
        <taxon>Trebouxiophyceae</taxon>
        <taxon>Chlorellales</taxon>
        <taxon>Chlorellaceae</taxon>
        <taxon>Auxenochlorella</taxon>
    </lineage>
</organism>
<feature type="region of interest" description="Disordered" evidence="1">
    <location>
        <begin position="627"/>
        <end position="698"/>
    </location>
</feature>
<dbReference type="EMBL" id="GDKF01007561">
    <property type="protein sequence ID" value="JAT71061.1"/>
    <property type="molecule type" value="Transcribed_RNA"/>
</dbReference>
<gene>
    <name evidence="2" type="ORF">g.26670</name>
</gene>
<protein>
    <submittedName>
        <fullName evidence="2">Uncharacterized protein</fullName>
    </submittedName>
</protein>
<feature type="compositionally biased region" description="Basic residues" evidence="1">
    <location>
        <begin position="828"/>
        <end position="839"/>
    </location>
</feature>
<name>A0A1D1ZW38_AUXPR</name>
<sequence length="945" mass="100141">MGWLVPPPELESCPRNALEVCIFRGVTVRCLASPLRLPPAPPPPPPSPQRFARAYIADFNSQPDLARCVGCDPGDIRDVTAKLLCKYFADGRRTPRSPRLRLQFTHDCLYHSCSDPACELCRQSQYRRCNRTFARKYLSGDVLKATCNANIKVQVIDEETERPVHDVSLLAGLELQFFVLDGKVAELQGSLESGTDLEPYMLLFNHQNLPLLMARQLGAGSDGFVRLPLSSASLALPDLAVTGSSEALLKGQKPPLILAARAVDAAGKIAEQILPIFSEGFVVATPRVRTAAKNDIPHCEDNVCKINAVGNATQTKLKDLARAAADAGIGSFAFPFHSVNKVRELQALMVWAEESLERCDATKKILKLTKGWEEAREHVFKAVESDTRLRLWSSLPSGSLVGLLFPTSGATPLLDSPLALVEEGHEREEAGPVVRAVMLGKGEGEVSLGAVRELLAEAQASWSRRGHPGWSMLPMDSESFSASCSRHISIVLPLSLLEGAVPGIGLPMPSLGGGDALGPGPDPGGAATGLSMSQRLWQLDSLGTLRSEVLGAPPHDPGAVTFPGMAPPAYFPDPFGAAAAAAAAGSPLAARPGRPGAAGDPFYASGSGSAALDLEAKPFDPGQAAMAATYTGRGSGGPAPPTPEGGWDGGGGPPGPGTGPAHTASGSLSTLHEEGGLSPVNKRARTGPIRPEPRLASIPSNPLLLSKLLSLGQAGQDQLRNLYLPSLSRLLDGMPSGPNFQMIEQPPLGLESLAPPSPSIDYAAMLRDAYRPYDQDPAPLPCPARPGPPPSPPPSAHKPSSQALEQLLKAAGRFDYASHLLDRDGGGHHPHHPQQHPHHGREEGRLGMPPLALLGDQGLDPEVGPRDHVATGPGLGEAQASAEQELLRNLIDITRRSEHDAGRWAPESQGEAVGWGRLLSMETHPEWSRPVQEVHTTMGPVLRPD</sequence>
<proteinExistence type="predicted"/>
<accession>A0A1D1ZW38</accession>